<feature type="domain" description="Glycoside hydrolase family 42 N-terminal" evidence="8">
    <location>
        <begin position="19"/>
        <end position="385"/>
    </location>
</feature>
<evidence type="ECO:0000256" key="4">
    <source>
        <dbReference type="ARBA" id="ARBA00022723"/>
    </source>
</evidence>
<dbReference type="GO" id="GO:0005975">
    <property type="term" value="P:carbohydrate metabolic process"/>
    <property type="evidence" value="ECO:0007669"/>
    <property type="project" value="InterPro"/>
</dbReference>
<dbReference type="Pfam" id="PF08532">
    <property type="entry name" value="Glyco_hydro_42M"/>
    <property type="match status" value="1"/>
</dbReference>
<evidence type="ECO:0000256" key="2">
    <source>
        <dbReference type="ARBA" id="ARBA00005940"/>
    </source>
</evidence>
<dbReference type="SUPFAM" id="SSF51445">
    <property type="entry name" value="(Trans)glycosidases"/>
    <property type="match status" value="1"/>
</dbReference>
<name>A8M9Q3_CALMQ</name>
<dbReference type="EMBL" id="CP000852">
    <property type="protein sequence ID" value="ABW00934.1"/>
    <property type="molecule type" value="Genomic_DNA"/>
</dbReference>
<dbReference type="STRING" id="397948.Cmaq_0080"/>
<dbReference type="SUPFAM" id="SSF52317">
    <property type="entry name" value="Class I glutamine amidotransferase-like"/>
    <property type="match status" value="1"/>
</dbReference>
<evidence type="ECO:0000313" key="10">
    <source>
        <dbReference type="EMBL" id="ABW00934.1"/>
    </source>
</evidence>
<dbReference type="KEGG" id="cma:Cmaq_0080"/>
<protein>
    <recommendedName>
        <fullName evidence="3">beta-galactosidase</fullName>
        <ecNumber evidence="3">3.2.1.23</ecNumber>
    </recommendedName>
</protein>
<organism evidence="10 11">
    <name type="scientific">Caldivirga maquilingensis (strain ATCC 700844 / DSM 13496 / JCM 10307 / IC-167)</name>
    <dbReference type="NCBI Taxonomy" id="397948"/>
    <lineage>
        <taxon>Archaea</taxon>
        <taxon>Thermoproteota</taxon>
        <taxon>Thermoprotei</taxon>
        <taxon>Thermoproteales</taxon>
        <taxon>Thermoproteaceae</taxon>
        <taxon>Caldivirga</taxon>
    </lineage>
</organism>
<evidence type="ECO:0000256" key="6">
    <source>
        <dbReference type="ARBA" id="ARBA00022833"/>
    </source>
</evidence>
<proteinExistence type="inferred from homology"/>
<dbReference type="Gene3D" id="3.40.50.880">
    <property type="match status" value="1"/>
</dbReference>
<gene>
    <name evidence="10" type="ordered locus">Cmaq_0080</name>
</gene>
<dbReference type="OrthoDB" id="85141at2157"/>
<dbReference type="eggNOG" id="arCOG04085">
    <property type="taxonomic scope" value="Archaea"/>
</dbReference>
<dbReference type="CDD" id="cd03143">
    <property type="entry name" value="A4_beta-galactosidase_middle_domain"/>
    <property type="match status" value="1"/>
</dbReference>
<reference evidence="10 11" key="1">
    <citation type="submission" date="2007-10" db="EMBL/GenBank/DDBJ databases">
        <title>Complete sequence of Caldivirga maquilingensis IC-167.</title>
        <authorList>
            <consortium name="US DOE Joint Genome Institute"/>
            <person name="Copeland A."/>
            <person name="Lucas S."/>
            <person name="Lapidus A."/>
            <person name="Barry K."/>
            <person name="Glavina del Rio T."/>
            <person name="Dalin E."/>
            <person name="Tice H."/>
            <person name="Pitluck S."/>
            <person name="Saunders E."/>
            <person name="Brettin T."/>
            <person name="Bruce D."/>
            <person name="Detter J.C."/>
            <person name="Han C."/>
            <person name="Schmutz J."/>
            <person name="Larimer F."/>
            <person name="Land M."/>
            <person name="Hauser L."/>
            <person name="Kyrpides N."/>
            <person name="Ivanova N."/>
            <person name="Biddle J.F."/>
            <person name="Zhang Z."/>
            <person name="Fitz-Gibbon S.T."/>
            <person name="Lowe T.M."/>
            <person name="Saltikov C."/>
            <person name="House C.H."/>
            <person name="Richardson P."/>
        </authorList>
    </citation>
    <scope>NUCLEOTIDE SEQUENCE [LARGE SCALE GENOMIC DNA]</scope>
    <source>
        <strain evidence="11">ATCC 700844 / DSM 13496 / JCM 10307 / IC-167</strain>
    </source>
</reference>
<evidence type="ECO:0000259" key="9">
    <source>
        <dbReference type="Pfam" id="PF08532"/>
    </source>
</evidence>
<keyword evidence="5 10" id="KW-0378">Hydrolase</keyword>
<dbReference type="PANTHER" id="PTHR36447">
    <property type="entry name" value="BETA-GALACTOSIDASE GANA"/>
    <property type="match status" value="1"/>
</dbReference>
<keyword evidence="6" id="KW-0862">Zinc</keyword>
<sequence length="715" mass="79750">MSFPVSVWYGVGSVTPLFDEETIKRDLKNIKEAGFKYVRGWVNWRDSEPRPGEYDFSGVENLLKTANDIGLRVILQVYLEFAPDWLPKLHPDSLYVSESGSVIMPQGSPGVCLDHPGVRARAEEFMRKLAQVVIKYPNFYVWDLWSEPNVIQWIYQPTGWRGLFCYCNYSKGRFRDWLKTIYGNVNTLNKAWHRSYLEFNDVEPPRFVSLHFARDNIDWLTFNIVKLKEDLEWRVKVIRSIDNNHPVVSHSHGGTSVFSNPLFGEPDDWEMASVVDAWGTSFYPKHAGRVKVDHVLDSLVLDAARSAALASGKPYWIGELQAGQGVGGLKAVEPVTPDDVALWMWQAIAHEAKAINIYHWYPMMLGFESGGYGLINPDGSLTDRARKAGETARVIYENSDLFLKAKLIDSSVAILYNIESYKWLWIAQRHSSDVLSRSILGVYRVLFNSNYNVDLVSIRQVEGNLISKYKVLIAPLSLVMTLKAALGLRNFVSNGGLLLVDSRFAAIRSDGYIDSGTPAYGLSEVIGGYEDGYMSVDKVNLRITSNLIPGLKTGDLIIGSNYVSWLNSKANEVGVSEFNLSKPSITINDYGKGKAIYVGTSIGLSYEANGPGSGVGKLIEGIMNIAMVQPPVEVKSTREGYIEVRIMRSGADYLLFIINHSYGDQLVNVRINENVINVGNASIKDLVTGASISITNNELQLTLRGRQVVVGLVSI</sequence>
<dbReference type="InterPro" id="IPR029062">
    <property type="entry name" value="Class_I_gatase-like"/>
</dbReference>
<dbReference type="GO" id="GO:0046872">
    <property type="term" value="F:metal ion binding"/>
    <property type="evidence" value="ECO:0007669"/>
    <property type="project" value="UniProtKB-KW"/>
</dbReference>
<dbReference type="InterPro" id="IPR017853">
    <property type="entry name" value="GH"/>
</dbReference>
<dbReference type="InterPro" id="IPR013738">
    <property type="entry name" value="Beta_galactosidase_Trimer"/>
</dbReference>
<evidence type="ECO:0000259" key="8">
    <source>
        <dbReference type="Pfam" id="PF02449"/>
    </source>
</evidence>
<comment type="catalytic activity">
    <reaction evidence="1">
        <text>Hydrolysis of terminal non-reducing beta-D-galactose residues in beta-D-galactosides.</text>
        <dbReference type="EC" id="3.2.1.23"/>
    </reaction>
</comment>
<dbReference type="RefSeq" id="WP_012185154.1">
    <property type="nucleotide sequence ID" value="NC_009954.1"/>
</dbReference>
<dbReference type="InterPro" id="IPR003476">
    <property type="entry name" value="Glyco_hydro_42"/>
</dbReference>
<evidence type="ECO:0000256" key="5">
    <source>
        <dbReference type="ARBA" id="ARBA00022801"/>
    </source>
</evidence>
<dbReference type="AlphaFoldDB" id="A8M9Q3"/>
<dbReference type="HOGENOM" id="CLU_023100_0_0_2"/>
<dbReference type="Pfam" id="PF02449">
    <property type="entry name" value="Glyco_hydro_42"/>
    <property type="match status" value="1"/>
</dbReference>
<evidence type="ECO:0000256" key="3">
    <source>
        <dbReference type="ARBA" id="ARBA00012756"/>
    </source>
</evidence>
<dbReference type="PANTHER" id="PTHR36447:SF2">
    <property type="entry name" value="BETA-GALACTOSIDASE YESZ"/>
    <property type="match status" value="1"/>
</dbReference>
<feature type="domain" description="Beta-galactosidase trimerisation" evidence="9">
    <location>
        <begin position="411"/>
        <end position="602"/>
    </location>
</feature>
<keyword evidence="11" id="KW-1185">Reference proteome</keyword>
<comment type="similarity">
    <text evidence="2">Belongs to the glycosyl hydrolase 42 family.</text>
</comment>
<dbReference type="EC" id="3.2.1.23" evidence="3"/>
<keyword evidence="7" id="KW-0326">Glycosidase</keyword>
<evidence type="ECO:0000256" key="7">
    <source>
        <dbReference type="ARBA" id="ARBA00023295"/>
    </source>
</evidence>
<evidence type="ECO:0000256" key="1">
    <source>
        <dbReference type="ARBA" id="ARBA00001412"/>
    </source>
</evidence>
<dbReference type="GeneID" id="5710017"/>
<dbReference type="GO" id="GO:0009341">
    <property type="term" value="C:beta-galactosidase complex"/>
    <property type="evidence" value="ECO:0007669"/>
    <property type="project" value="InterPro"/>
</dbReference>
<accession>A8M9Q3</accession>
<keyword evidence="4" id="KW-0479">Metal-binding</keyword>
<dbReference type="InterPro" id="IPR013529">
    <property type="entry name" value="Glyco_hydro_42_N"/>
</dbReference>
<dbReference type="CAZy" id="GH42">
    <property type="family name" value="Glycoside Hydrolase Family 42"/>
</dbReference>
<dbReference type="Gene3D" id="3.20.20.80">
    <property type="entry name" value="Glycosidases"/>
    <property type="match status" value="1"/>
</dbReference>
<evidence type="ECO:0000313" key="11">
    <source>
        <dbReference type="Proteomes" id="UP000001137"/>
    </source>
</evidence>
<dbReference type="GO" id="GO:0004565">
    <property type="term" value="F:beta-galactosidase activity"/>
    <property type="evidence" value="ECO:0007669"/>
    <property type="project" value="UniProtKB-EC"/>
</dbReference>
<dbReference type="Proteomes" id="UP000001137">
    <property type="component" value="Chromosome"/>
</dbReference>